<sequence>MNLDPQSLLALHKVNLQLHFRVSELMRDNGLQWAGALRDSLEACNAEIELATTRVLDAGDWKAVGFVAGDAYWSALQHQTRALQRFAETVVATQTGFATALQEAITTWQKEAALALREGAGAGAMPLSGLLEALIEPVTDAAAQPAAAGAAPAAVARTPAPAPARRRKPAAPRSR</sequence>
<dbReference type="AlphaFoldDB" id="A0A7X7LUS6"/>
<organism evidence="2 3">
    <name type="scientific">Thauera phenolivorans</name>
    <dbReference type="NCBI Taxonomy" id="1792543"/>
    <lineage>
        <taxon>Bacteria</taxon>
        <taxon>Pseudomonadati</taxon>
        <taxon>Pseudomonadota</taxon>
        <taxon>Betaproteobacteria</taxon>
        <taxon>Rhodocyclales</taxon>
        <taxon>Zoogloeaceae</taxon>
        <taxon>Thauera</taxon>
    </lineage>
</organism>
<evidence type="ECO:0008006" key="4">
    <source>
        <dbReference type="Google" id="ProtNLM"/>
    </source>
</evidence>
<protein>
    <recommendedName>
        <fullName evidence="4">Phasin family protein</fullName>
    </recommendedName>
</protein>
<feature type="compositionally biased region" description="Basic residues" evidence="1">
    <location>
        <begin position="164"/>
        <end position="175"/>
    </location>
</feature>
<reference evidence="2 3" key="1">
    <citation type="journal article" date="2020" name="Biotechnol. Biofuels">
        <title>New insights from the biogas microbiome by comprehensive genome-resolved metagenomics of nearly 1600 species originating from multiple anaerobic digesters.</title>
        <authorList>
            <person name="Campanaro S."/>
            <person name="Treu L."/>
            <person name="Rodriguez-R L.M."/>
            <person name="Kovalovszki A."/>
            <person name="Ziels R.M."/>
            <person name="Maus I."/>
            <person name="Zhu X."/>
            <person name="Kougias P.G."/>
            <person name="Basile A."/>
            <person name="Luo G."/>
            <person name="Schluter A."/>
            <person name="Konstantinidis K.T."/>
            <person name="Angelidaki I."/>
        </authorList>
    </citation>
    <scope>NUCLEOTIDE SEQUENCE [LARGE SCALE GENOMIC DNA]</scope>
    <source>
        <strain evidence="2">AS06rmzACSIP_256</strain>
    </source>
</reference>
<gene>
    <name evidence="2" type="ORF">GX576_04905</name>
</gene>
<dbReference type="Proteomes" id="UP000536534">
    <property type="component" value="Unassembled WGS sequence"/>
</dbReference>
<feature type="compositionally biased region" description="Low complexity" evidence="1">
    <location>
        <begin position="146"/>
        <end position="159"/>
    </location>
</feature>
<evidence type="ECO:0000256" key="1">
    <source>
        <dbReference type="SAM" id="MobiDB-lite"/>
    </source>
</evidence>
<evidence type="ECO:0000313" key="2">
    <source>
        <dbReference type="EMBL" id="NLF53730.1"/>
    </source>
</evidence>
<feature type="region of interest" description="Disordered" evidence="1">
    <location>
        <begin position="146"/>
        <end position="175"/>
    </location>
</feature>
<evidence type="ECO:0000313" key="3">
    <source>
        <dbReference type="Proteomes" id="UP000536534"/>
    </source>
</evidence>
<comment type="caution">
    <text evidence="2">The sequence shown here is derived from an EMBL/GenBank/DDBJ whole genome shotgun (WGS) entry which is preliminary data.</text>
</comment>
<proteinExistence type="predicted"/>
<accession>A0A7X7LUS6</accession>
<dbReference type="EMBL" id="JAAYYV010000128">
    <property type="protein sequence ID" value="NLF53730.1"/>
    <property type="molecule type" value="Genomic_DNA"/>
</dbReference>
<name>A0A7X7LUS6_9RHOO</name>